<dbReference type="Gene3D" id="3.40.50.150">
    <property type="entry name" value="Vaccinia Virus protein VP39"/>
    <property type="match status" value="1"/>
</dbReference>
<dbReference type="STRING" id="1776.BHQ18_20350"/>
<dbReference type="InterPro" id="IPR029063">
    <property type="entry name" value="SAM-dependent_MTases_sf"/>
</dbReference>
<dbReference type="Proteomes" id="UP000094053">
    <property type="component" value="Unassembled WGS sequence"/>
</dbReference>
<organism evidence="1 2">
    <name type="scientific">Mycolicibacterium flavescens</name>
    <name type="common">Mycobacterium flavescens</name>
    <dbReference type="NCBI Taxonomy" id="1776"/>
    <lineage>
        <taxon>Bacteria</taxon>
        <taxon>Bacillati</taxon>
        <taxon>Actinomycetota</taxon>
        <taxon>Actinomycetes</taxon>
        <taxon>Mycobacteriales</taxon>
        <taxon>Mycobacteriaceae</taxon>
        <taxon>Mycolicibacterium</taxon>
    </lineage>
</organism>
<name>A0A1E3RED6_MYCFV</name>
<reference evidence="2" key="1">
    <citation type="submission" date="2016-09" db="EMBL/GenBank/DDBJ databases">
        <authorList>
            <person name="Greninger A.L."/>
            <person name="Jerome K.R."/>
            <person name="Mcnair B."/>
            <person name="Wallis C."/>
            <person name="Fang F."/>
        </authorList>
    </citation>
    <scope>NUCLEOTIDE SEQUENCE [LARGE SCALE GENOMIC DNA]</scope>
    <source>
        <strain evidence="2">M6</strain>
    </source>
</reference>
<proteinExistence type="predicted"/>
<gene>
    <name evidence="1" type="ORF">BHQ18_20350</name>
</gene>
<accession>A0A1E3RED6</accession>
<sequence length="212" mass="24448">MVRRAETVVARLGFTTSADYWEKRYRRGGTSGAGSYNRLAEFKAEVLNDFVRVNRVRTVIEFGSGDGAQVQLAEFPDYVGVDVSQTAISACRRRFAGDSSKRFVHTGDISTQDRGELALSLDVIYHLVEDEVFDSYMCQLFDAADRYVIVYSSNDTRDWPDPHVKHRRFTDWVDQNRPDFTVTERIPNRYPYSSDDPDNTSFADFYVFTRRN</sequence>
<comment type="caution">
    <text evidence="1">The sequence shown here is derived from an EMBL/GenBank/DDBJ whole genome shotgun (WGS) entry which is preliminary data.</text>
</comment>
<evidence type="ECO:0008006" key="3">
    <source>
        <dbReference type="Google" id="ProtNLM"/>
    </source>
</evidence>
<keyword evidence="2" id="KW-1185">Reference proteome</keyword>
<dbReference type="EMBL" id="MIHA01000016">
    <property type="protein sequence ID" value="ODQ88199.1"/>
    <property type="molecule type" value="Genomic_DNA"/>
</dbReference>
<evidence type="ECO:0000313" key="2">
    <source>
        <dbReference type="Proteomes" id="UP000094053"/>
    </source>
</evidence>
<dbReference type="SUPFAM" id="SSF53335">
    <property type="entry name" value="S-adenosyl-L-methionine-dependent methyltransferases"/>
    <property type="match status" value="1"/>
</dbReference>
<protein>
    <recommendedName>
        <fullName evidence="3">Methyltransferase type 11 domain-containing protein</fullName>
    </recommendedName>
</protein>
<dbReference type="AlphaFoldDB" id="A0A1E3RED6"/>
<evidence type="ECO:0000313" key="1">
    <source>
        <dbReference type="EMBL" id="ODQ88199.1"/>
    </source>
</evidence>